<dbReference type="GO" id="GO:0000993">
    <property type="term" value="F:RNA polymerase II complex binding"/>
    <property type="evidence" value="ECO:0007669"/>
    <property type="project" value="TreeGrafter"/>
</dbReference>
<dbReference type="Gene3D" id="2.20.25.190">
    <property type="match status" value="1"/>
</dbReference>
<evidence type="ECO:0000256" key="8">
    <source>
        <dbReference type="ARBA" id="ARBA00023163"/>
    </source>
</evidence>
<evidence type="ECO:0000256" key="1">
    <source>
        <dbReference type="ARBA" id="ARBA00003357"/>
    </source>
</evidence>
<dbReference type="GO" id="GO:0008023">
    <property type="term" value="C:transcription elongation factor complex"/>
    <property type="evidence" value="ECO:0007669"/>
    <property type="project" value="TreeGrafter"/>
</dbReference>
<comment type="function">
    <text evidence="1 10">Transcription elongation factor implicated in the maintenance of proper chromatin structure in actively transcribed regions.</text>
</comment>
<dbReference type="PANTHER" id="PTHR20934">
    <property type="entry name" value="TRANSCRIPTION ELONGATION FACTOR 1 HOMOLOG"/>
    <property type="match status" value="1"/>
</dbReference>
<dbReference type="EMBL" id="HBHP01008917">
    <property type="protein sequence ID" value="CAD9755143.1"/>
    <property type="molecule type" value="Transcribed_RNA"/>
</dbReference>
<dbReference type="Pfam" id="PF05129">
    <property type="entry name" value="Zn_ribbon_Elf1"/>
    <property type="match status" value="1"/>
</dbReference>
<evidence type="ECO:0000256" key="4">
    <source>
        <dbReference type="ARBA" id="ARBA00022723"/>
    </source>
</evidence>
<dbReference type="GO" id="GO:0006368">
    <property type="term" value="P:transcription elongation by RNA polymerase II"/>
    <property type="evidence" value="ECO:0007669"/>
    <property type="project" value="TreeGrafter"/>
</dbReference>
<evidence type="ECO:0000256" key="9">
    <source>
        <dbReference type="ARBA" id="ARBA00023242"/>
    </source>
</evidence>
<reference evidence="12" key="1">
    <citation type="submission" date="2021-01" db="EMBL/GenBank/DDBJ databases">
        <authorList>
            <person name="Corre E."/>
            <person name="Pelletier E."/>
            <person name="Niang G."/>
            <person name="Scheremetjew M."/>
            <person name="Finn R."/>
            <person name="Kale V."/>
            <person name="Holt S."/>
            <person name="Cochrane G."/>
            <person name="Meng A."/>
            <person name="Brown T."/>
            <person name="Cohen L."/>
        </authorList>
    </citation>
    <scope>NUCLEOTIDE SEQUENCE</scope>
    <source>
        <strain evidence="12">CCMP622</strain>
    </source>
</reference>
<evidence type="ECO:0000256" key="3">
    <source>
        <dbReference type="ARBA" id="ARBA00009730"/>
    </source>
</evidence>
<dbReference type="SUPFAM" id="SSF57783">
    <property type="entry name" value="Zinc beta-ribbon"/>
    <property type="match status" value="1"/>
</dbReference>
<dbReference type="AlphaFoldDB" id="A0A7S2TKA4"/>
<feature type="compositionally biased region" description="Gly residues" evidence="11">
    <location>
        <begin position="117"/>
        <end position="127"/>
    </location>
</feature>
<name>A0A7S2TKA4_9EUKA</name>
<feature type="region of interest" description="Disordered" evidence="11">
    <location>
        <begin position="81"/>
        <end position="142"/>
    </location>
</feature>
<evidence type="ECO:0000256" key="5">
    <source>
        <dbReference type="ARBA" id="ARBA00022771"/>
    </source>
</evidence>
<organism evidence="12">
    <name type="scientific">Lotharella oceanica</name>
    <dbReference type="NCBI Taxonomy" id="641309"/>
    <lineage>
        <taxon>Eukaryota</taxon>
        <taxon>Sar</taxon>
        <taxon>Rhizaria</taxon>
        <taxon>Cercozoa</taxon>
        <taxon>Chlorarachniophyceae</taxon>
        <taxon>Lotharella</taxon>
    </lineage>
</organism>
<keyword evidence="4 10" id="KW-0479">Metal-binding</keyword>
<evidence type="ECO:0000313" key="12">
    <source>
        <dbReference type="EMBL" id="CAD9755143.1"/>
    </source>
</evidence>
<keyword evidence="5 10" id="KW-0863">Zinc-finger</keyword>
<evidence type="ECO:0000256" key="2">
    <source>
        <dbReference type="ARBA" id="ARBA00004123"/>
    </source>
</evidence>
<proteinExistence type="inferred from homology"/>
<evidence type="ECO:0000256" key="7">
    <source>
        <dbReference type="ARBA" id="ARBA00023015"/>
    </source>
</evidence>
<dbReference type="InterPro" id="IPR007808">
    <property type="entry name" value="Elf1"/>
</dbReference>
<comment type="similarity">
    <text evidence="3 10">Belongs to the ELOF1 family.</text>
</comment>
<dbReference type="GO" id="GO:0008270">
    <property type="term" value="F:zinc ion binding"/>
    <property type="evidence" value="ECO:0007669"/>
    <property type="project" value="UniProtKB-KW"/>
</dbReference>
<feature type="compositionally biased region" description="Acidic residues" evidence="11">
    <location>
        <begin position="99"/>
        <end position="116"/>
    </location>
</feature>
<gene>
    <name evidence="12" type="ORF">LSP00402_LOCUS5564</name>
</gene>
<dbReference type="InterPro" id="IPR038567">
    <property type="entry name" value="T_Elf1_sf"/>
</dbReference>
<feature type="compositionally biased region" description="Basic and acidic residues" evidence="11">
    <location>
        <begin position="81"/>
        <end position="98"/>
    </location>
</feature>
<protein>
    <recommendedName>
        <fullName evidence="10">Transcription elongation factor 1 homolog</fullName>
    </recommendedName>
</protein>
<keyword evidence="9 10" id="KW-0539">Nucleus</keyword>
<sequence length="142" mass="15734">MGKRKSKAKVIKKAKRKTAEIFDCPFCNHKGTVECIIEQKRKLATLKCRRCGAQHQMQPITMLTKPIDVFSDWIDAAEEANKDFDDYPVESKEQGKGDVEEDDRDYDPGYEDDDGLGGEAGGAGAAGDLGPEDEALKEDYSD</sequence>
<dbReference type="FunFam" id="2.20.25.190:FF:000001">
    <property type="entry name" value="Transcription elongation factor 1 homolog"/>
    <property type="match status" value="1"/>
</dbReference>
<keyword evidence="7 10" id="KW-0805">Transcription regulation</keyword>
<keyword evidence="8 10" id="KW-0804">Transcription</keyword>
<evidence type="ECO:0000256" key="6">
    <source>
        <dbReference type="ARBA" id="ARBA00022833"/>
    </source>
</evidence>
<evidence type="ECO:0000256" key="11">
    <source>
        <dbReference type="SAM" id="MobiDB-lite"/>
    </source>
</evidence>
<dbReference type="PANTHER" id="PTHR20934:SF0">
    <property type="entry name" value="TRANSCRIPTION ELONGATION FACTOR 1 HOMOLOG"/>
    <property type="match status" value="1"/>
</dbReference>
<evidence type="ECO:0000256" key="10">
    <source>
        <dbReference type="RuleBase" id="RU364033"/>
    </source>
</evidence>
<comment type="subcellular location">
    <subcellularLocation>
        <location evidence="2 10">Nucleus</location>
    </subcellularLocation>
</comment>
<keyword evidence="6 10" id="KW-0862">Zinc</keyword>
<accession>A0A7S2TKA4</accession>